<dbReference type="EMBL" id="JAPWTK010000001">
    <property type="protein sequence ID" value="KAJ8963088.1"/>
    <property type="molecule type" value="Genomic_DNA"/>
</dbReference>
<dbReference type="AlphaFoldDB" id="A0AAV8ZFW6"/>
<organism evidence="1 2">
    <name type="scientific">Aromia moschata</name>
    <dbReference type="NCBI Taxonomy" id="1265417"/>
    <lineage>
        <taxon>Eukaryota</taxon>
        <taxon>Metazoa</taxon>
        <taxon>Ecdysozoa</taxon>
        <taxon>Arthropoda</taxon>
        <taxon>Hexapoda</taxon>
        <taxon>Insecta</taxon>
        <taxon>Pterygota</taxon>
        <taxon>Neoptera</taxon>
        <taxon>Endopterygota</taxon>
        <taxon>Coleoptera</taxon>
        <taxon>Polyphaga</taxon>
        <taxon>Cucujiformia</taxon>
        <taxon>Chrysomeloidea</taxon>
        <taxon>Cerambycidae</taxon>
        <taxon>Cerambycinae</taxon>
        <taxon>Callichromatini</taxon>
        <taxon>Aromia</taxon>
    </lineage>
</organism>
<sequence length="219" mass="25715">MDISYFIRYASTNYCDHTPYSQIFLSDVIFLYLKFKYNTAVCETSKISRSRDEKKSRDETLGNRIDKGLSLGNQITPSSSLLESLIWSIKGCLELTLSERHNVLIYIRRLMVAQQTNYYAIIVIENLWSLFTEMTVERKHQVPVVHKFGEKEHINRRKTWILKLQLKVGKPVNVKIYSSVSVKNLKKKTENNEKTAVHSKKLPLQKNMMEKNDQLEFFE</sequence>
<comment type="caution">
    <text evidence="1">The sequence shown here is derived from an EMBL/GenBank/DDBJ whole genome shotgun (WGS) entry which is preliminary data.</text>
</comment>
<keyword evidence="2" id="KW-1185">Reference proteome</keyword>
<evidence type="ECO:0000313" key="2">
    <source>
        <dbReference type="Proteomes" id="UP001162162"/>
    </source>
</evidence>
<proteinExistence type="predicted"/>
<reference evidence="1" key="1">
    <citation type="journal article" date="2023" name="Insect Mol. Biol.">
        <title>Genome sequencing provides insights into the evolution of gene families encoding plant cell wall-degrading enzymes in longhorned beetles.</title>
        <authorList>
            <person name="Shin N.R."/>
            <person name="Okamura Y."/>
            <person name="Kirsch R."/>
            <person name="Pauchet Y."/>
        </authorList>
    </citation>
    <scope>NUCLEOTIDE SEQUENCE</scope>
    <source>
        <strain evidence="1">AMC_N1</strain>
    </source>
</reference>
<evidence type="ECO:0000313" key="1">
    <source>
        <dbReference type="EMBL" id="KAJ8963088.1"/>
    </source>
</evidence>
<accession>A0AAV8ZFW6</accession>
<name>A0AAV8ZFW6_9CUCU</name>
<protein>
    <submittedName>
        <fullName evidence="1">Uncharacterized protein</fullName>
    </submittedName>
</protein>
<dbReference type="Proteomes" id="UP001162162">
    <property type="component" value="Unassembled WGS sequence"/>
</dbReference>
<gene>
    <name evidence="1" type="ORF">NQ318_018552</name>
</gene>